<comment type="caution">
    <text evidence="4">The sequence shown here is derived from an EMBL/GenBank/DDBJ whole genome shotgun (WGS) entry which is preliminary data.</text>
</comment>
<accession>A0ABU7M219</accession>
<dbReference type="PANTHER" id="PTHR44591:SF3">
    <property type="entry name" value="RESPONSE REGULATORY DOMAIN-CONTAINING PROTEIN"/>
    <property type="match status" value="1"/>
</dbReference>
<dbReference type="SUPFAM" id="SSF52172">
    <property type="entry name" value="CheY-like"/>
    <property type="match status" value="1"/>
</dbReference>
<dbReference type="SMART" id="SM00448">
    <property type="entry name" value="REC"/>
    <property type="match status" value="1"/>
</dbReference>
<dbReference type="PANTHER" id="PTHR44591">
    <property type="entry name" value="STRESS RESPONSE REGULATOR PROTEIN 1"/>
    <property type="match status" value="1"/>
</dbReference>
<dbReference type="InterPro" id="IPR050595">
    <property type="entry name" value="Bact_response_regulator"/>
</dbReference>
<evidence type="ECO:0000256" key="2">
    <source>
        <dbReference type="PROSITE-ProRule" id="PRU00169"/>
    </source>
</evidence>
<protein>
    <submittedName>
        <fullName evidence="4">Response regulator</fullName>
    </submittedName>
</protein>
<organism evidence="4 5">
    <name type="scientific">Hyphobacterium marinum</name>
    <dbReference type="NCBI Taxonomy" id="3116574"/>
    <lineage>
        <taxon>Bacteria</taxon>
        <taxon>Pseudomonadati</taxon>
        <taxon>Pseudomonadota</taxon>
        <taxon>Alphaproteobacteria</taxon>
        <taxon>Maricaulales</taxon>
        <taxon>Maricaulaceae</taxon>
        <taxon>Hyphobacterium</taxon>
    </lineage>
</organism>
<feature type="domain" description="Response regulatory" evidence="3">
    <location>
        <begin position="16"/>
        <end position="135"/>
    </location>
</feature>
<feature type="modified residue" description="4-aspartylphosphate" evidence="2">
    <location>
        <position position="66"/>
    </location>
</feature>
<keyword evidence="1 2" id="KW-0597">Phosphoprotein</keyword>
<name>A0ABU7M219_9PROT</name>
<evidence type="ECO:0000313" key="5">
    <source>
        <dbReference type="Proteomes" id="UP001310692"/>
    </source>
</evidence>
<keyword evidence="5" id="KW-1185">Reference proteome</keyword>
<evidence type="ECO:0000259" key="3">
    <source>
        <dbReference type="PROSITE" id="PS50110"/>
    </source>
</evidence>
<dbReference type="Pfam" id="PF00072">
    <property type="entry name" value="Response_reg"/>
    <property type="match status" value="1"/>
</dbReference>
<dbReference type="RefSeq" id="WP_330197326.1">
    <property type="nucleotide sequence ID" value="NZ_JAZDRO010000009.1"/>
</dbReference>
<dbReference type="InterPro" id="IPR001789">
    <property type="entry name" value="Sig_transdc_resp-reg_receiver"/>
</dbReference>
<dbReference type="EMBL" id="JAZDRO010000009">
    <property type="protein sequence ID" value="MEE2567736.1"/>
    <property type="molecule type" value="Genomic_DNA"/>
</dbReference>
<proteinExistence type="predicted"/>
<reference evidence="4 5" key="1">
    <citation type="submission" date="2024-01" db="EMBL/GenBank/DDBJ databases">
        <title>Hyphobacterium bacterium isolated from marine sediment.</title>
        <authorList>
            <person name="Zhao S."/>
        </authorList>
    </citation>
    <scope>NUCLEOTIDE SEQUENCE [LARGE SCALE GENOMIC DNA]</scope>
    <source>
        <strain evidence="4 5">Y60-23</strain>
    </source>
</reference>
<dbReference type="InterPro" id="IPR011006">
    <property type="entry name" value="CheY-like_superfamily"/>
</dbReference>
<dbReference type="Proteomes" id="UP001310692">
    <property type="component" value="Unassembled WGS sequence"/>
</dbReference>
<gene>
    <name evidence="4" type="ORF">V0U35_13725</name>
</gene>
<evidence type="ECO:0000256" key="1">
    <source>
        <dbReference type="ARBA" id="ARBA00022553"/>
    </source>
</evidence>
<dbReference type="PROSITE" id="PS50110">
    <property type="entry name" value="RESPONSE_REGULATORY"/>
    <property type="match status" value="1"/>
</dbReference>
<evidence type="ECO:0000313" key="4">
    <source>
        <dbReference type="EMBL" id="MEE2567736.1"/>
    </source>
</evidence>
<dbReference type="Gene3D" id="3.40.50.2300">
    <property type="match status" value="1"/>
</dbReference>
<sequence length="158" mass="16460">MNAKTETNQAVGGGLSVLVVDDSAALRGALRAVLSSLGISRIAEAADALQAIEILRSGEITLTITDWKMEPMDGLTLIKAIRQGAVGPNADMPVIMLTAYSDPRYQAEAARAGASVFLPKPFTAATLVEALEAVKTVRSQPIRPNAETIDGTVTAAQA</sequence>